<feature type="compositionally biased region" description="Basic and acidic residues" evidence="1">
    <location>
        <begin position="774"/>
        <end position="785"/>
    </location>
</feature>
<dbReference type="Pfam" id="PF18483">
    <property type="entry name" value="Lectin_L-type_dom"/>
    <property type="match status" value="1"/>
</dbReference>
<feature type="compositionally biased region" description="Basic and acidic residues" evidence="1">
    <location>
        <begin position="137"/>
        <end position="147"/>
    </location>
</feature>
<feature type="region of interest" description="Disordered" evidence="1">
    <location>
        <begin position="283"/>
        <end position="308"/>
    </location>
</feature>
<comment type="caution">
    <text evidence="4">The sequence shown here is derived from an EMBL/GenBank/DDBJ whole genome shotgun (WGS) entry which is preliminary data.</text>
</comment>
<feature type="domain" description="CNA-B" evidence="3">
    <location>
        <begin position="415"/>
        <end position="504"/>
    </location>
</feature>
<protein>
    <submittedName>
        <fullName evidence="4">Collagen binding protein Cna</fullName>
    </submittedName>
</protein>
<feature type="region of interest" description="Disordered" evidence="1">
    <location>
        <begin position="137"/>
        <end position="163"/>
    </location>
</feature>
<dbReference type="Gene3D" id="2.60.120.200">
    <property type="match status" value="1"/>
</dbReference>
<evidence type="ECO:0000313" key="4">
    <source>
        <dbReference type="EMBL" id="KSU16250.1"/>
    </source>
</evidence>
<evidence type="ECO:0000256" key="1">
    <source>
        <dbReference type="SAM" id="MobiDB-lite"/>
    </source>
</evidence>
<dbReference type="SUPFAM" id="SSF49478">
    <property type="entry name" value="Cna protein B-type domain"/>
    <property type="match status" value="2"/>
</dbReference>
<dbReference type="CDD" id="cd00222">
    <property type="entry name" value="CollagenBindB"/>
    <property type="match status" value="2"/>
</dbReference>
<dbReference type="RefSeq" id="WP_058225257.1">
    <property type="nucleotide sequence ID" value="NZ_LKLS01000168.1"/>
</dbReference>
<evidence type="ECO:0000256" key="2">
    <source>
        <dbReference type="SAM" id="Phobius"/>
    </source>
</evidence>
<feature type="region of interest" description="Disordered" evidence="1">
    <location>
        <begin position="203"/>
        <end position="228"/>
    </location>
</feature>
<keyword evidence="2" id="KW-0812">Transmembrane</keyword>
<dbReference type="PATRIC" id="fig|1360.109.peg.1491"/>
<accession>A0A0V8DS97</accession>
<feature type="transmembrane region" description="Helical" evidence="2">
    <location>
        <begin position="798"/>
        <end position="816"/>
    </location>
</feature>
<dbReference type="SUPFAM" id="SSF49899">
    <property type="entry name" value="Concanavalin A-like lectins/glucanases"/>
    <property type="match status" value="1"/>
</dbReference>
<dbReference type="EMBL" id="LKLS01000168">
    <property type="protein sequence ID" value="KSU16250.1"/>
    <property type="molecule type" value="Genomic_DNA"/>
</dbReference>
<dbReference type="Pfam" id="PF05738">
    <property type="entry name" value="Cna_B"/>
    <property type="match status" value="3"/>
</dbReference>
<keyword evidence="2" id="KW-1133">Transmembrane helix</keyword>
<evidence type="ECO:0000259" key="3">
    <source>
        <dbReference type="Pfam" id="PF05738"/>
    </source>
</evidence>
<name>A0A0V8DS97_LACLL</name>
<dbReference type="Proteomes" id="UP000053612">
    <property type="component" value="Unassembled WGS sequence"/>
</dbReference>
<proteinExistence type="predicted"/>
<feature type="domain" description="CNA-B" evidence="3">
    <location>
        <begin position="650"/>
        <end position="736"/>
    </location>
</feature>
<reference evidence="5" key="1">
    <citation type="submission" date="2015-10" db="EMBL/GenBank/DDBJ databases">
        <title>Draft Genome Sequences of 11 Lactococcus lactis subspecies cremoris strains.</title>
        <authorList>
            <person name="Wels M."/>
            <person name="Backus L."/>
            <person name="Boekhorst J."/>
            <person name="Dijkstra A."/>
            <person name="Beerthuizen M."/>
            <person name="Kelly W."/>
            <person name="Siezen R."/>
            <person name="Bachmann H."/>
            <person name="Van Hijum S."/>
        </authorList>
    </citation>
    <scope>NUCLEOTIDE SEQUENCE [LARGE SCALE GENOMIC DNA]</scope>
    <source>
        <strain evidence="5">LMG9449</strain>
    </source>
</reference>
<feature type="region of interest" description="Disordered" evidence="1">
    <location>
        <begin position="741"/>
        <end position="785"/>
    </location>
</feature>
<evidence type="ECO:0000313" key="5">
    <source>
        <dbReference type="Proteomes" id="UP000053612"/>
    </source>
</evidence>
<gene>
    <name evidence="4" type="ORF">LMG9449_2164</name>
</gene>
<sequence>MILNKKRTVIFSLIGLIFISLLTLLSVQTIQTNAEEVVTVHSTDVDTGATTLTRSDFNDNFTLSGTVGMRYQVGGAFNPFGPALTDDETKARYDEETGIITLTPNRNDWSGNFTLNNRISTEQPFKLKGAIYLGDRTDEDWRDKEEASENGGTPSGGADGIGFAFHPEEVGKVGFTGANMGIGGLKGAIGYKFDTYWNTAQQSNDDDNHRLGWEEDPGSKAPHQGNPFGSFIETTTEPTPANTPLLNSGRTVPFATGAGFGVADWNQVAWLDTSKILQNSGISRRGEIGDDTDGNPVQGESRRLTSDYGYDANDDLLSGSTKDNTTGFQNVIYDYKPGDSGKGTLSIYLLHGITTNPISSGTLTEESIVYDLIGQKEIDSSDSLALAVSASTGAFRNLQQFRFDSFEYSAVKRLTIDKIWEDESDINGLRPDTIEVQVWANLKATNNKEEVRLPYKTPIEIRATDNWTYVYDNLPKYNNEGREIFYDVTEIPVAGYESTSQRLNDENDSEIQFKLSNKIQNPLTISGEKIWLDDGNITSRPAHIIVQLWRKDGEQERQVQFNELATGYQSFYGQVNSNDFVTQETNSNKNWEYTFSHLHGMEEIEGVEQGIQYFLKEELSTDYKYRYESQVIGRDIVNTAIEVEKMSLIVNKEWDDKGYESIRPETITIQLSANNKLQGNPVTIGVSEKWTWEFTDLAIRDELGNDILYSIKEIDVPKHYQVDQIQENNKITLINKFVKEEPNPEEEEEDNNNNNINNDGDSEPTNNNDGNSNHSEEAHNDAKKETTENLPVVGQYSGFWLILVGAALLFGVVLLVKHKQERKK</sequence>
<keyword evidence="4" id="KW-0176">Collagen</keyword>
<organism evidence="4 5">
    <name type="scientific">Lactococcus lactis subsp. lactis</name>
    <name type="common">Streptococcus lactis</name>
    <dbReference type="NCBI Taxonomy" id="1360"/>
    <lineage>
        <taxon>Bacteria</taxon>
        <taxon>Bacillati</taxon>
        <taxon>Bacillota</taxon>
        <taxon>Bacilli</taxon>
        <taxon>Lactobacillales</taxon>
        <taxon>Streptococcaceae</taxon>
        <taxon>Lactococcus</taxon>
    </lineage>
</organism>
<keyword evidence="2" id="KW-0472">Membrane</keyword>
<dbReference type="AlphaFoldDB" id="A0A0V8DS97"/>
<dbReference type="Gene3D" id="2.60.40.1140">
    <property type="entry name" value="Collagen-binding surface protein Cna, B-type domain"/>
    <property type="match status" value="3"/>
</dbReference>
<feature type="domain" description="CNA-B" evidence="3">
    <location>
        <begin position="525"/>
        <end position="639"/>
    </location>
</feature>
<dbReference type="InterPro" id="IPR013320">
    <property type="entry name" value="ConA-like_dom_sf"/>
</dbReference>
<dbReference type="InterPro" id="IPR008454">
    <property type="entry name" value="Collagen-bd_Cna-like_B-typ_dom"/>
</dbReference>